<name>A0A517MCM7_9BACT</name>
<dbReference type="SMART" id="SM00838">
    <property type="entry name" value="EFG_C"/>
    <property type="match status" value="1"/>
</dbReference>
<evidence type="ECO:0000256" key="4">
    <source>
        <dbReference type="ARBA" id="ARBA00022768"/>
    </source>
</evidence>
<dbReference type="SUPFAM" id="SSF52540">
    <property type="entry name" value="P-loop containing nucleoside triphosphate hydrolases"/>
    <property type="match status" value="1"/>
</dbReference>
<dbReference type="SUPFAM" id="SSF50447">
    <property type="entry name" value="Translation proteins"/>
    <property type="match status" value="1"/>
</dbReference>
<evidence type="ECO:0000256" key="8">
    <source>
        <dbReference type="HAMAP-Rule" id="MF_00054"/>
    </source>
</evidence>
<dbReference type="Gene3D" id="3.40.50.300">
    <property type="entry name" value="P-loop containing nucleotide triphosphate hydrolases"/>
    <property type="match status" value="1"/>
</dbReference>
<dbReference type="Gene3D" id="2.40.30.10">
    <property type="entry name" value="Translation factors"/>
    <property type="match status" value="1"/>
</dbReference>
<dbReference type="EMBL" id="CP036262">
    <property type="protein sequence ID" value="QDS92642.1"/>
    <property type="molecule type" value="Genomic_DNA"/>
</dbReference>
<dbReference type="InterPro" id="IPR035649">
    <property type="entry name" value="EFG_V"/>
</dbReference>
<keyword evidence="4 8" id="KW-0251">Elongation factor</keyword>
<sequence>MSLEKLRNIGISAHIDSGKTTLSERILFYTGRIHKIEEVRGDGDGATMDHMELERERGITITSAATSVSWKNHPINLIDTPGHVDFTVEVERSLRVLDGAVLVLCSVGGVQSQSITVDRQMKRYQIPRLAFINKMDRTGANPNRVVAQVREKLGAEAFLMQIPIGAEENFRGVVDLQKMKALYFEGDRGEIVAEKEIPADLQEEAEAARAHMLESLSMFSDELMELLLSEEEVSTELMERVTREAVLAGATPVYLGTAYKDKGVQPLLDAVIKYLPSPLDREIRGRDPKDETKRIELLPDPERDFVGMAFKIADDPFGQLTFMRIYQGTIEKGGTYVNQRTGRKERFSRIVRMHSDKREEIEKASAGDIIAVMGIDSASGDTYAAGRDACTLESMFIAEPVIKMSVNPVSRADSDKMGKALQRFRKEDPTFRVFTDEETKEILISGMGELHLEVYVERMRREYKVDVEVGAPKVSYREAPTKELAFNHKFKKQTGGSGQFAHIVGKLIPIESDSEDSFEFEDKVVGGRIPKQYIPAVEKGFRDSLSKGPIAEYPVVGMKIELDDGSYHDVDSSEKSFYTCAQEFFRENFKKAGPVLLEPIMHVEIECPESFQGPVVGDAISRRGLITSTDTQGENSIIQCELPLAETFGYATDLRSMTQGQGTFSMELLKYAQTPSNVQEKIIEDKKKADLVGSK</sequence>
<dbReference type="KEGG" id="rml:FF011L_13890"/>
<dbReference type="InterPro" id="IPR027417">
    <property type="entry name" value="P-loop_NTPase"/>
</dbReference>
<gene>
    <name evidence="10" type="primary">fusA_1</name>
    <name evidence="8" type="synonym">fusA</name>
    <name evidence="10" type="ORF">FF011L_13890</name>
</gene>
<dbReference type="PRINTS" id="PR00315">
    <property type="entry name" value="ELONGATNFCT"/>
</dbReference>
<dbReference type="Pfam" id="PF00009">
    <property type="entry name" value="GTP_EFTU"/>
    <property type="match status" value="1"/>
</dbReference>
<dbReference type="InterPro" id="IPR000640">
    <property type="entry name" value="EFG_V-like"/>
</dbReference>
<dbReference type="Pfam" id="PF14492">
    <property type="entry name" value="EFG_III"/>
    <property type="match status" value="1"/>
</dbReference>
<dbReference type="Proteomes" id="UP000320672">
    <property type="component" value="Chromosome"/>
</dbReference>
<dbReference type="CDD" id="cd16262">
    <property type="entry name" value="EFG_III"/>
    <property type="match status" value="1"/>
</dbReference>
<dbReference type="SUPFAM" id="SSF54980">
    <property type="entry name" value="EF-G C-terminal domain-like"/>
    <property type="match status" value="2"/>
</dbReference>
<dbReference type="InterPro" id="IPR004540">
    <property type="entry name" value="Transl_elong_EFG/EF2"/>
</dbReference>
<dbReference type="AlphaFoldDB" id="A0A517MCM7"/>
<dbReference type="FunFam" id="2.40.30.10:FF:000022">
    <property type="entry name" value="Elongation factor G, mitochondrial"/>
    <property type="match status" value="1"/>
</dbReference>
<dbReference type="InterPro" id="IPR005225">
    <property type="entry name" value="Small_GTP-bd"/>
</dbReference>
<dbReference type="CDD" id="cd01434">
    <property type="entry name" value="EFG_mtEFG1_IV"/>
    <property type="match status" value="1"/>
</dbReference>
<feature type="binding site" evidence="8">
    <location>
        <begin position="13"/>
        <end position="20"/>
    </location>
    <ligand>
        <name>GTP</name>
        <dbReference type="ChEBI" id="CHEBI:37565"/>
    </ligand>
</feature>
<evidence type="ECO:0000256" key="1">
    <source>
        <dbReference type="ARBA" id="ARBA00005870"/>
    </source>
</evidence>
<evidence type="ECO:0000313" key="11">
    <source>
        <dbReference type="Proteomes" id="UP000320672"/>
    </source>
</evidence>
<dbReference type="GO" id="GO:0003746">
    <property type="term" value="F:translation elongation factor activity"/>
    <property type="evidence" value="ECO:0007669"/>
    <property type="project" value="UniProtKB-UniRule"/>
</dbReference>
<dbReference type="CDD" id="cd01886">
    <property type="entry name" value="EF-G"/>
    <property type="match status" value="1"/>
</dbReference>
<dbReference type="Gene3D" id="3.30.230.10">
    <property type="match status" value="1"/>
</dbReference>
<dbReference type="InterPro" id="IPR009000">
    <property type="entry name" value="Transl_B-barrel_sf"/>
</dbReference>
<dbReference type="InterPro" id="IPR047872">
    <property type="entry name" value="EFG_IV"/>
</dbReference>
<dbReference type="NCBIfam" id="TIGR00231">
    <property type="entry name" value="small_GTP"/>
    <property type="match status" value="1"/>
</dbReference>
<dbReference type="GO" id="GO:0005525">
    <property type="term" value="F:GTP binding"/>
    <property type="evidence" value="ECO:0007669"/>
    <property type="project" value="UniProtKB-UniRule"/>
</dbReference>
<keyword evidence="6 8" id="KW-0342">GTP-binding</keyword>
<evidence type="ECO:0000256" key="3">
    <source>
        <dbReference type="ARBA" id="ARBA00022741"/>
    </source>
</evidence>
<dbReference type="OrthoDB" id="9804431at2"/>
<dbReference type="FunFam" id="3.40.50.300:FF:000029">
    <property type="entry name" value="Elongation factor G"/>
    <property type="match status" value="1"/>
</dbReference>
<comment type="similarity">
    <text evidence="1 8">Belongs to the TRAFAC class translation factor GTPase superfamily. Classic translation factor GTPase family. EF-G/EF-2 subfamily.</text>
</comment>
<dbReference type="Pfam" id="PF00679">
    <property type="entry name" value="EFG_C"/>
    <property type="match status" value="1"/>
</dbReference>
<dbReference type="CDD" id="cd04091">
    <property type="entry name" value="mtEFG1_II_like"/>
    <property type="match status" value="1"/>
</dbReference>
<dbReference type="FunFam" id="3.30.70.240:FF:000001">
    <property type="entry name" value="Elongation factor G"/>
    <property type="match status" value="1"/>
</dbReference>
<dbReference type="Pfam" id="PF03764">
    <property type="entry name" value="EFG_IV"/>
    <property type="match status" value="1"/>
</dbReference>
<protein>
    <recommendedName>
        <fullName evidence="2 8">Elongation factor G</fullName>
        <shortName evidence="8">EF-G</shortName>
    </recommendedName>
</protein>
<comment type="subcellular location">
    <subcellularLocation>
        <location evidence="8">Cytoplasm</location>
    </subcellularLocation>
</comment>
<evidence type="ECO:0000256" key="2">
    <source>
        <dbReference type="ARBA" id="ARBA00017872"/>
    </source>
</evidence>
<feature type="domain" description="Tr-type G" evidence="9">
    <location>
        <begin position="4"/>
        <end position="279"/>
    </location>
</feature>
<dbReference type="InterPro" id="IPR041095">
    <property type="entry name" value="EFG_II"/>
</dbReference>
<reference evidence="10 11" key="1">
    <citation type="submission" date="2019-02" db="EMBL/GenBank/DDBJ databases">
        <title>Deep-cultivation of Planctomycetes and their phenomic and genomic characterization uncovers novel biology.</title>
        <authorList>
            <person name="Wiegand S."/>
            <person name="Jogler M."/>
            <person name="Boedeker C."/>
            <person name="Pinto D."/>
            <person name="Vollmers J."/>
            <person name="Rivas-Marin E."/>
            <person name="Kohn T."/>
            <person name="Peeters S.H."/>
            <person name="Heuer A."/>
            <person name="Rast P."/>
            <person name="Oberbeckmann S."/>
            <person name="Bunk B."/>
            <person name="Jeske O."/>
            <person name="Meyerdierks A."/>
            <person name="Storesund J.E."/>
            <person name="Kallscheuer N."/>
            <person name="Luecker S."/>
            <person name="Lage O.M."/>
            <person name="Pohl T."/>
            <person name="Merkel B.J."/>
            <person name="Hornburger P."/>
            <person name="Mueller R.-W."/>
            <person name="Bruemmer F."/>
            <person name="Labrenz M."/>
            <person name="Spormann A.M."/>
            <person name="Op den Camp H."/>
            <person name="Overmann J."/>
            <person name="Amann R."/>
            <person name="Jetten M.S.M."/>
            <person name="Mascher T."/>
            <person name="Medema M.H."/>
            <person name="Devos D.P."/>
            <person name="Kaster A.-K."/>
            <person name="Ovreas L."/>
            <person name="Rohde M."/>
            <person name="Galperin M.Y."/>
            <person name="Jogler C."/>
        </authorList>
    </citation>
    <scope>NUCLEOTIDE SEQUENCE [LARGE SCALE GENOMIC DNA]</scope>
    <source>
        <strain evidence="10 11">FF011L</strain>
    </source>
</reference>
<feature type="binding site" evidence="8">
    <location>
        <begin position="79"/>
        <end position="83"/>
    </location>
    <ligand>
        <name>GTP</name>
        <dbReference type="ChEBI" id="CHEBI:37565"/>
    </ligand>
</feature>
<keyword evidence="3 8" id="KW-0547">Nucleotide-binding</keyword>
<dbReference type="PANTHER" id="PTHR43636">
    <property type="entry name" value="ELONGATION FACTOR G, MITOCHONDRIAL"/>
    <property type="match status" value="1"/>
</dbReference>
<dbReference type="InterPro" id="IPR005517">
    <property type="entry name" value="Transl_elong_EFG/EF2_IV"/>
</dbReference>
<dbReference type="SUPFAM" id="SSF54211">
    <property type="entry name" value="Ribosomal protein S5 domain 2-like"/>
    <property type="match status" value="1"/>
</dbReference>
<dbReference type="Gene3D" id="3.30.70.870">
    <property type="entry name" value="Elongation Factor G (Translational Gtpase), domain 3"/>
    <property type="match status" value="1"/>
</dbReference>
<dbReference type="NCBIfam" id="TIGR00484">
    <property type="entry name" value="EF-G"/>
    <property type="match status" value="1"/>
</dbReference>
<evidence type="ECO:0000256" key="6">
    <source>
        <dbReference type="ARBA" id="ARBA00023134"/>
    </source>
</evidence>
<dbReference type="InterPro" id="IPR020568">
    <property type="entry name" value="Ribosomal_Su5_D2-typ_SF"/>
</dbReference>
<evidence type="ECO:0000256" key="7">
    <source>
        <dbReference type="ARBA" id="ARBA00024731"/>
    </source>
</evidence>
<dbReference type="Gene3D" id="3.30.70.240">
    <property type="match status" value="1"/>
</dbReference>
<dbReference type="InterPro" id="IPR009022">
    <property type="entry name" value="EFG_III"/>
</dbReference>
<dbReference type="GO" id="GO:0003924">
    <property type="term" value="F:GTPase activity"/>
    <property type="evidence" value="ECO:0007669"/>
    <property type="project" value="InterPro"/>
</dbReference>
<proteinExistence type="inferred from homology"/>
<dbReference type="InterPro" id="IPR014721">
    <property type="entry name" value="Ribsml_uS5_D2-typ_fold_subgr"/>
</dbReference>
<dbReference type="SMART" id="SM00889">
    <property type="entry name" value="EFG_IV"/>
    <property type="match status" value="1"/>
</dbReference>
<dbReference type="PANTHER" id="PTHR43636:SF2">
    <property type="entry name" value="ELONGATION FACTOR G, MITOCHONDRIAL"/>
    <property type="match status" value="1"/>
</dbReference>
<dbReference type="Pfam" id="PF03144">
    <property type="entry name" value="GTP_EFTU_D2"/>
    <property type="match status" value="1"/>
</dbReference>
<dbReference type="HAMAP" id="MF_00054_B">
    <property type="entry name" value="EF_G_EF_2_B"/>
    <property type="match status" value="1"/>
</dbReference>
<comment type="function">
    <text evidence="7 8">Catalyzes the GTP-dependent ribosomal translocation step during translation elongation. During this step, the ribosome changes from the pre-translocational (PRE) to the post-translocational (POST) state as the newly formed A-site-bound peptidyl-tRNA and P-site-bound deacylated tRNA move to the P and E sites, respectively. Catalyzes the coordinated movement of the two tRNA molecules, the mRNA and conformational changes in the ribosome.</text>
</comment>
<dbReference type="RefSeq" id="WP_145350868.1">
    <property type="nucleotide sequence ID" value="NZ_CP036262.1"/>
</dbReference>
<dbReference type="GO" id="GO:0005737">
    <property type="term" value="C:cytoplasm"/>
    <property type="evidence" value="ECO:0007669"/>
    <property type="project" value="UniProtKB-SubCell"/>
</dbReference>
<evidence type="ECO:0000313" key="10">
    <source>
        <dbReference type="EMBL" id="QDS92642.1"/>
    </source>
</evidence>
<dbReference type="InterPro" id="IPR035647">
    <property type="entry name" value="EFG_III/V"/>
</dbReference>
<dbReference type="InterPro" id="IPR000795">
    <property type="entry name" value="T_Tr_GTP-bd_dom"/>
</dbReference>
<evidence type="ECO:0000259" key="9">
    <source>
        <dbReference type="PROSITE" id="PS51722"/>
    </source>
</evidence>
<keyword evidence="8" id="KW-0963">Cytoplasm</keyword>
<organism evidence="10 11">
    <name type="scientific">Roseimaritima multifibrata</name>
    <dbReference type="NCBI Taxonomy" id="1930274"/>
    <lineage>
        <taxon>Bacteria</taxon>
        <taxon>Pseudomonadati</taxon>
        <taxon>Planctomycetota</taxon>
        <taxon>Planctomycetia</taxon>
        <taxon>Pirellulales</taxon>
        <taxon>Pirellulaceae</taxon>
        <taxon>Roseimaritima</taxon>
    </lineage>
</organism>
<evidence type="ECO:0000256" key="5">
    <source>
        <dbReference type="ARBA" id="ARBA00022917"/>
    </source>
</evidence>
<dbReference type="PROSITE" id="PS51722">
    <property type="entry name" value="G_TR_2"/>
    <property type="match status" value="1"/>
</dbReference>
<dbReference type="FunFam" id="3.30.230.10:FF:000003">
    <property type="entry name" value="Elongation factor G"/>
    <property type="match status" value="1"/>
</dbReference>
<keyword evidence="11" id="KW-1185">Reference proteome</keyword>
<accession>A0A517MCM7</accession>
<feature type="binding site" evidence="8">
    <location>
        <begin position="133"/>
        <end position="136"/>
    </location>
    <ligand>
        <name>GTP</name>
        <dbReference type="ChEBI" id="CHEBI:37565"/>
    </ligand>
</feature>
<dbReference type="NCBIfam" id="NF009381">
    <property type="entry name" value="PRK12740.1-5"/>
    <property type="match status" value="1"/>
</dbReference>
<dbReference type="CDD" id="cd03713">
    <property type="entry name" value="EFG_mtEFG_C"/>
    <property type="match status" value="1"/>
</dbReference>
<dbReference type="FunFam" id="3.30.70.870:FF:000001">
    <property type="entry name" value="Elongation factor G"/>
    <property type="match status" value="1"/>
</dbReference>
<keyword evidence="5 8" id="KW-0648">Protein biosynthesis</keyword>
<dbReference type="InterPro" id="IPR004161">
    <property type="entry name" value="EFTu-like_2"/>
</dbReference>